<dbReference type="SUPFAM" id="SSF103481">
    <property type="entry name" value="Multidrug resistance efflux transporter EmrE"/>
    <property type="match status" value="2"/>
</dbReference>
<feature type="transmembrane region" description="Helical" evidence="6">
    <location>
        <begin position="6"/>
        <end position="27"/>
    </location>
</feature>
<dbReference type="GO" id="GO:0009507">
    <property type="term" value="C:chloroplast"/>
    <property type="evidence" value="ECO:0007669"/>
    <property type="project" value="TreeGrafter"/>
</dbReference>
<feature type="transmembrane region" description="Helical" evidence="6">
    <location>
        <begin position="39"/>
        <end position="57"/>
    </location>
</feature>
<dbReference type="AlphaFoldDB" id="A0A250WVU2"/>
<evidence type="ECO:0000256" key="1">
    <source>
        <dbReference type="ARBA" id="ARBA00004141"/>
    </source>
</evidence>
<feature type="transmembrane region" description="Helical" evidence="6">
    <location>
        <begin position="151"/>
        <end position="170"/>
    </location>
</feature>
<evidence type="ECO:0000313" key="9">
    <source>
        <dbReference type="Proteomes" id="UP000232323"/>
    </source>
</evidence>
<comment type="subcellular location">
    <subcellularLocation>
        <location evidence="1">Membrane</location>
        <topology evidence="1">Multi-pass membrane protein</topology>
    </subcellularLocation>
</comment>
<keyword evidence="9" id="KW-1185">Reference proteome</keyword>
<evidence type="ECO:0000256" key="2">
    <source>
        <dbReference type="ARBA" id="ARBA00007635"/>
    </source>
</evidence>
<comment type="caution">
    <text evidence="8">The sequence shown here is derived from an EMBL/GenBank/DDBJ whole genome shotgun (WGS) entry which is preliminary data.</text>
</comment>
<dbReference type="InterPro" id="IPR050638">
    <property type="entry name" value="AA-Vitamin_Transporters"/>
</dbReference>
<organism evidence="8 9">
    <name type="scientific">Chlamydomonas eustigma</name>
    <dbReference type="NCBI Taxonomy" id="1157962"/>
    <lineage>
        <taxon>Eukaryota</taxon>
        <taxon>Viridiplantae</taxon>
        <taxon>Chlorophyta</taxon>
        <taxon>core chlorophytes</taxon>
        <taxon>Chlorophyceae</taxon>
        <taxon>CS clade</taxon>
        <taxon>Chlamydomonadales</taxon>
        <taxon>Chlamydomonadaceae</taxon>
        <taxon>Chlamydomonas</taxon>
    </lineage>
</organism>
<gene>
    <name evidence="8" type="ORF">CEUSTIGMA_g2361.t1</name>
</gene>
<dbReference type="Proteomes" id="UP000232323">
    <property type="component" value="Unassembled WGS sequence"/>
</dbReference>
<reference evidence="8 9" key="1">
    <citation type="submission" date="2017-08" db="EMBL/GenBank/DDBJ databases">
        <title>Acidophilic green algal genome provides insights into adaptation to an acidic environment.</title>
        <authorList>
            <person name="Hirooka S."/>
            <person name="Hirose Y."/>
            <person name="Kanesaki Y."/>
            <person name="Higuchi S."/>
            <person name="Fujiwara T."/>
            <person name="Onuma R."/>
            <person name="Era A."/>
            <person name="Ohbayashi R."/>
            <person name="Uzuka A."/>
            <person name="Nozaki H."/>
            <person name="Yoshikawa H."/>
            <person name="Miyagishima S.Y."/>
        </authorList>
    </citation>
    <scope>NUCLEOTIDE SEQUENCE [LARGE SCALE GENOMIC DNA]</scope>
    <source>
        <strain evidence="8 9">NIES-2499</strain>
    </source>
</reference>
<dbReference type="GO" id="GO:0016020">
    <property type="term" value="C:membrane"/>
    <property type="evidence" value="ECO:0007669"/>
    <property type="project" value="UniProtKB-SubCell"/>
</dbReference>
<proteinExistence type="inferred from homology"/>
<dbReference type="PANTHER" id="PTHR32322:SF2">
    <property type="entry name" value="EAMA DOMAIN-CONTAINING PROTEIN"/>
    <property type="match status" value="1"/>
</dbReference>
<feature type="domain" description="EamA" evidence="7">
    <location>
        <begin position="148"/>
        <end position="288"/>
    </location>
</feature>
<keyword evidence="4 6" id="KW-1133">Transmembrane helix</keyword>
<accession>A0A250WVU2</accession>
<evidence type="ECO:0000259" key="7">
    <source>
        <dbReference type="Pfam" id="PF00892"/>
    </source>
</evidence>
<dbReference type="Pfam" id="PF00892">
    <property type="entry name" value="EamA"/>
    <property type="match status" value="2"/>
</dbReference>
<keyword evidence="5 6" id="KW-0472">Membrane</keyword>
<dbReference type="InterPro" id="IPR000620">
    <property type="entry name" value="EamA_dom"/>
</dbReference>
<feature type="transmembrane region" description="Helical" evidence="6">
    <location>
        <begin position="272"/>
        <end position="290"/>
    </location>
</feature>
<dbReference type="InterPro" id="IPR037185">
    <property type="entry name" value="EmrE-like"/>
</dbReference>
<evidence type="ECO:0000256" key="5">
    <source>
        <dbReference type="ARBA" id="ARBA00023136"/>
    </source>
</evidence>
<evidence type="ECO:0000256" key="6">
    <source>
        <dbReference type="SAM" id="Phobius"/>
    </source>
</evidence>
<dbReference type="OrthoDB" id="1917929at2759"/>
<feature type="transmembrane region" description="Helical" evidence="6">
    <location>
        <begin position="96"/>
        <end position="113"/>
    </location>
</feature>
<feature type="transmembrane region" description="Helical" evidence="6">
    <location>
        <begin position="177"/>
        <end position="197"/>
    </location>
</feature>
<sequence length="296" mass="30709">MPHISSPLLLGAIRLLPAGAILVAWAAATRRTHPTSVQAFMWITLFGLVDGAAFQGFLAEGLSRTGAGLGSVIIDSQPLTVAVLAAILFGERLGPYAIAGLFLGVLGLLLVELPPDVIGDLAQGVIMAPDATAMGLMKGISLSNIGESGEFWMLCAAQSMAVGTVMIRYVTKHADSIYATGYHMLIGGIVLLAALAVQDPNAIHDALQAGTAEDAATLSYVSIIGGAASYGIFFYNVSVKGNLTALSSLTFLTPLFALGTGFALLGETLTPLQFFGALVTLMAVYFINYGKPEVKS</sequence>
<feature type="transmembrane region" description="Helical" evidence="6">
    <location>
        <begin position="217"/>
        <end position="237"/>
    </location>
</feature>
<evidence type="ECO:0000313" key="8">
    <source>
        <dbReference type="EMBL" id="GAX74915.1"/>
    </source>
</evidence>
<evidence type="ECO:0000256" key="4">
    <source>
        <dbReference type="ARBA" id="ARBA00022989"/>
    </source>
</evidence>
<feature type="transmembrane region" description="Helical" evidence="6">
    <location>
        <begin position="249"/>
        <end position="266"/>
    </location>
</feature>
<comment type="similarity">
    <text evidence="2">Belongs to the drug/metabolite transporter (DMT) superfamily. Plant drug/metabolite exporter (P-DME) (TC 2.A.7.4) family.</text>
</comment>
<feature type="transmembrane region" description="Helical" evidence="6">
    <location>
        <begin position="69"/>
        <end position="89"/>
    </location>
</feature>
<dbReference type="Gene3D" id="1.10.3730.20">
    <property type="match status" value="1"/>
</dbReference>
<protein>
    <recommendedName>
        <fullName evidence="7">EamA domain-containing protein</fullName>
    </recommendedName>
</protein>
<dbReference type="PANTHER" id="PTHR32322">
    <property type="entry name" value="INNER MEMBRANE TRANSPORTER"/>
    <property type="match status" value="1"/>
</dbReference>
<evidence type="ECO:0000256" key="3">
    <source>
        <dbReference type="ARBA" id="ARBA00022692"/>
    </source>
</evidence>
<name>A0A250WVU2_9CHLO</name>
<feature type="domain" description="EamA" evidence="7">
    <location>
        <begin position="6"/>
        <end position="111"/>
    </location>
</feature>
<keyword evidence="3 6" id="KW-0812">Transmembrane</keyword>
<dbReference type="EMBL" id="BEGY01000009">
    <property type="protein sequence ID" value="GAX74915.1"/>
    <property type="molecule type" value="Genomic_DNA"/>
</dbReference>